<gene>
    <name evidence="2" type="ORF">CEV33_4286</name>
</gene>
<accession>A0A256FNE5</accession>
<feature type="domain" description="FAD-dependent urate hydroxylase HpyO/Asp monooxygenase CreE-like FAD/NAD(P)-binding" evidence="1">
    <location>
        <begin position="7"/>
        <end position="174"/>
    </location>
</feature>
<proteinExistence type="predicted"/>
<organism evidence="2 3">
    <name type="scientific">Brucella grignonensis</name>
    <dbReference type="NCBI Taxonomy" id="94627"/>
    <lineage>
        <taxon>Bacteria</taxon>
        <taxon>Pseudomonadati</taxon>
        <taxon>Pseudomonadota</taxon>
        <taxon>Alphaproteobacteria</taxon>
        <taxon>Hyphomicrobiales</taxon>
        <taxon>Brucellaceae</taxon>
        <taxon>Brucella/Ochrobactrum group</taxon>
        <taxon>Brucella</taxon>
    </lineage>
</organism>
<dbReference type="Pfam" id="PF13454">
    <property type="entry name" value="NAD_binding_9"/>
    <property type="match status" value="1"/>
</dbReference>
<reference evidence="2 3" key="1">
    <citation type="submission" date="2017-07" db="EMBL/GenBank/DDBJ databases">
        <title>Phylogenetic study on the rhizospheric bacterium Ochrobactrum sp. A44.</title>
        <authorList>
            <person name="Krzyzanowska D.M."/>
            <person name="Ossowicki A."/>
            <person name="Rajewska M."/>
            <person name="Maciag T."/>
            <person name="Kaczynski Z."/>
            <person name="Czerwicka M."/>
            <person name="Jafra S."/>
        </authorList>
    </citation>
    <scope>NUCLEOTIDE SEQUENCE [LARGE SCALE GENOMIC DNA]</scope>
    <source>
        <strain evidence="2 3">OgA9a</strain>
    </source>
</reference>
<name>A0A256FNE5_9HYPH</name>
<dbReference type="EMBL" id="NNRL01000151">
    <property type="protein sequence ID" value="OYR16278.1"/>
    <property type="molecule type" value="Genomic_DNA"/>
</dbReference>
<dbReference type="OrthoDB" id="6309046at2"/>
<dbReference type="PANTHER" id="PTHR40254:SF1">
    <property type="entry name" value="BLR0577 PROTEIN"/>
    <property type="match status" value="1"/>
</dbReference>
<protein>
    <submittedName>
        <fullName evidence="2">FAD-NAD(P)-binding family protein</fullName>
    </submittedName>
</protein>
<keyword evidence="3" id="KW-1185">Reference proteome</keyword>
<dbReference type="PANTHER" id="PTHR40254">
    <property type="entry name" value="BLR0577 PROTEIN"/>
    <property type="match status" value="1"/>
</dbReference>
<evidence type="ECO:0000313" key="3">
    <source>
        <dbReference type="Proteomes" id="UP000216478"/>
    </source>
</evidence>
<dbReference type="AlphaFoldDB" id="A0A256FNE5"/>
<dbReference type="RefSeq" id="WP_094539304.1">
    <property type="nucleotide sequence ID" value="NZ_JBHEER010000007.1"/>
</dbReference>
<sequence>MSWKLGVIGMGPRGLSLLDRLSNLSAEHNISIEIHIFEPGVPGCGVHQLEQPAYLLTNTVCGQITAFGSTQSPALRPIGRPSLFEWARSRNYEIIERGYSRRLVQENDYLPRVVLGQYLNWAFRYIMRNLPSHIHSVLHKISVNEVCETSDRQIEILTKTQRVLVDGVVLCTGHSNENSTVPLTTDIGFGHQPYPVENLLRELPDKHRIGVEGMGLSALDVISAATIGRGGRFVRKGAILTYLPSGRELQIVCYSRSGLPLSARASNQKTSQWNYQPIFASIDNIKARRSLYSIDQSPKQKLDFRSDVLPLIQAEMEFIYYTTYFRRTKGAESAEQLAEAYIRSGPKSEEVKTLLSKIPEASRFCWRSLVNAVPEAITLDADKYRKWLLSQLRRDLEEARLGNLDSPLKAACDVLRDIRPSIRYAIDFAGVTPQSHRFFLNEFVPIMNRLAVGPPLQKLEEFLVLLEAGIIDVGTGPARTVAPLPDRDGFMIKGTAGEREVDELVSARIPLAYSDSRASTIIQSLMSSRIARPYKNEGFSPGGLDVTEKFRIVSRDGRASSPIWALGTPTEGPKFYTYVLSVPGATNSPLNEAESCVKDILESIQNDALRKPSALGEFNNQLAMPSSPVF</sequence>
<dbReference type="InterPro" id="IPR052189">
    <property type="entry name" value="L-asp_N-monooxygenase_NS-form"/>
</dbReference>
<dbReference type="Proteomes" id="UP000216478">
    <property type="component" value="Unassembled WGS sequence"/>
</dbReference>
<evidence type="ECO:0000259" key="1">
    <source>
        <dbReference type="Pfam" id="PF13454"/>
    </source>
</evidence>
<comment type="caution">
    <text evidence="2">The sequence shown here is derived from an EMBL/GenBank/DDBJ whole genome shotgun (WGS) entry which is preliminary data.</text>
</comment>
<dbReference type="InterPro" id="IPR038732">
    <property type="entry name" value="HpyO/CreE_NAD-binding"/>
</dbReference>
<evidence type="ECO:0000313" key="2">
    <source>
        <dbReference type="EMBL" id="OYR16278.1"/>
    </source>
</evidence>